<evidence type="ECO:0000313" key="2">
    <source>
        <dbReference type="Proteomes" id="UP000317663"/>
    </source>
</evidence>
<evidence type="ECO:0000313" key="1">
    <source>
        <dbReference type="EMBL" id="TPG60077.1"/>
    </source>
</evidence>
<dbReference type="Proteomes" id="UP000317663">
    <property type="component" value="Unassembled WGS sequence"/>
</dbReference>
<accession>A0A502GCS7</accession>
<reference evidence="1 2" key="1">
    <citation type="journal article" date="2019" name="Environ. Microbiol.">
        <title>Species interactions and distinct microbial communities in high Arctic permafrost affected cryosols are associated with the CH4 and CO2 gas fluxes.</title>
        <authorList>
            <person name="Altshuler I."/>
            <person name="Hamel J."/>
            <person name="Turney S."/>
            <person name="Magnuson E."/>
            <person name="Levesque R."/>
            <person name="Greer C."/>
            <person name="Whyte L.G."/>
        </authorList>
    </citation>
    <scope>NUCLEOTIDE SEQUENCE [LARGE SCALE GENOMIC DNA]</scope>
    <source>
        <strain evidence="1 2">E4</strain>
    </source>
</reference>
<keyword evidence="2" id="KW-1185">Reference proteome</keyword>
<gene>
    <name evidence="1" type="ORF">EAH77_16040</name>
</gene>
<organism evidence="1 2">
    <name type="scientific">Ewingella americana</name>
    <dbReference type="NCBI Taxonomy" id="41202"/>
    <lineage>
        <taxon>Bacteria</taxon>
        <taxon>Pseudomonadati</taxon>
        <taxon>Pseudomonadota</taxon>
        <taxon>Gammaproteobacteria</taxon>
        <taxon>Enterobacterales</taxon>
        <taxon>Yersiniaceae</taxon>
        <taxon>Ewingella</taxon>
    </lineage>
</organism>
<dbReference type="AlphaFoldDB" id="A0A502GCS7"/>
<proteinExistence type="predicted"/>
<dbReference type="RefSeq" id="WP_140473804.1">
    <property type="nucleotide sequence ID" value="NZ_RCZD01000008.1"/>
</dbReference>
<name>A0A502GCS7_9GAMM</name>
<protein>
    <submittedName>
        <fullName evidence="1">Uncharacterized protein</fullName>
    </submittedName>
</protein>
<dbReference type="EMBL" id="RCZD01000008">
    <property type="protein sequence ID" value="TPG60077.1"/>
    <property type="molecule type" value="Genomic_DNA"/>
</dbReference>
<comment type="caution">
    <text evidence="1">The sequence shown here is derived from an EMBL/GenBank/DDBJ whole genome shotgun (WGS) entry which is preliminary data.</text>
</comment>
<sequence length="249" mass="27597">MSKNFITASFVEASPLHLMSGNSIRAGLETKVADPGRLQKKLLDLSWLAAAASKYNISPDLNDYQFAKVRSLTLELPNRNGHNFSFKFLTEFCIESGCQFYRTFEGKPILVNHVYKLETAIGVNVMTSIVQDGPYLVIENIIAVDRTKNPVAADKLAAGEAKFSMGANAPAFICSVCNETITTLEKCCVHTKGSAILRPFYDISLNEPERSEKAQLAYLDVINPYFIELSYLDGQDPADPRAWSVETKI</sequence>